<accession>A0A2T4YX86</accession>
<reference evidence="2 3" key="1">
    <citation type="submission" date="2018-04" db="EMBL/GenBank/DDBJ databases">
        <title>Genomic Encyclopedia of Archaeal and Bacterial Type Strains, Phase II (KMG-II): from individual species to whole genera.</title>
        <authorList>
            <person name="Goeker M."/>
        </authorList>
    </citation>
    <scope>NUCLEOTIDE SEQUENCE [LARGE SCALE GENOMIC DNA]</scope>
    <source>
        <strain evidence="2 3">DSM 25521</strain>
    </source>
</reference>
<dbReference type="Proteomes" id="UP000241808">
    <property type="component" value="Unassembled WGS sequence"/>
</dbReference>
<dbReference type="EMBL" id="PZZL01000014">
    <property type="protein sequence ID" value="PTM50445.1"/>
    <property type="molecule type" value="Genomic_DNA"/>
</dbReference>
<keyword evidence="3" id="KW-1185">Reference proteome</keyword>
<dbReference type="RefSeq" id="WP_108179384.1">
    <property type="nucleotide sequence ID" value="NZ_PZZL01000014.1"/>
</dbReference>
<dbReference type="InterPro" id="IPR008523">
    <property type="entry name" value="DUF805"/>
</dbReference>
<feature type="transmembrane region" description="Helical" evidence="1">
    <location>
        <begin position="20"/>
        <end position="41"/>
    </location>
</feature>
<protein>
    <submittedName>
        <fullName evidence="2">Uncharacterized membrane protein YhaH (DUF805 family)</fullName>
    </submittedName>
</protein>
<evidence type="ECO:0000313" key="3">
    <source>
        <dbReference type="Proteomes" id="UP000241808"/>
    </source>
</evidence>
<evidence type="ECO:0000313" key="2">
    <source>
        <dbReference type="EMBL" id="PTM50445.1"/>
    </source>
</evidence>
<feature type="transmembrane region" description="Helical" evidence="1">
    <location>
        <begin position="109"/>
        <end position="132"/>
    </location>
</feature>
<dbReference type="GO" id="GO:0016020">
    <property type="term" value="C:membrane"/>
    <property type="evidence" value="ECO:0007669"/>
    <property type="project" value="InterPro"/>
</dbReference>
<feature type="transmembrane region" description="Helical" evidence="1">
    <location>
        <begin position="82"/>
        <end position="103"/>
    </location>
</feature>
<dbReference type="OrthoDB" id="9812349at2"/>
<keyword evidence="1" id="KW-1133">Transmembrane helix</keyword>
<keyword evidence="1" id="KW-0812">Transmembrane</keyword>
<keyword evidence="1" id="KW-0472">Membrane</keyword>
<gene>
    <name evidence="2" type="ORF">C8P69_11432</name>
</gene>
<name>A0A2T4YX86_9HYPH</name>
<comment type="caution">
    <text evidence="2">The sequence shown here is derived from an EMBL/GenBank/DDBJ whole genome shotgun (WGS) entry which is preliminary data.</text>
</comment>
<proteinExistence type="predicted"/>
<dbReference type="AlphaFoldDB" id="A0A2T4YX86"/>
<organism evidence="2 3">
    <name type="scientific">Phreatobacter oligotrophus</name>
    <dbReference type="NCBI Taxonomy" id="1122261"/>
    <lineage>
        <taxon>Bacteria</taxon>
        <taxon>Pseudomonadati</taxon>
        <taxon>Pseudomonadota</taxon>
        <taxon>Alphaproteobacteria</taxon>
        <taxon>Hyphomicrobiales</taxon>
        <taxon>Phreatobacteraceae</taxon>
        <taxon>Phreatobacter</taxon>
    </lineage>
</organism>
<feature type="transmembrane region" description="Helical" evidence="1">
    <location>
        <begin position="47"/>
        <end position="70"/>
    </location>
</feature>
<sequence length="151" mass="16315">MDFQYLFLNGDGRIPRRDFWIGIAILIVANIVLSVVLGAIGSMIGGMWGAIILIGLAGLAMALPGYFLMVKRSNDRDYPQTYVQALTALNIAFQLQAIVLPMTMGGQSLLANLFSIAIALAGLWALVDLGFFQGTRGPNRYGPDPLEVPQT</sequence>
<dbReference type="Pfam" id="PF05656">
    <property type="entry name" value="DUF805"/>
    <property type="match status" value="1"/>
</dbReference>
<evidence type="ECO:0000256" key="1">
    <source>
        <dbReference type="SAM" id="Phobius"/>
    </source>
</evidence>